<protein>
    <recommendedName>
        <fullName evidence="3">Phospholipase D-like domain-containing protein</fullName>
    </recommendedName>
</protein>
<dbReference type="eggNOG" id="ENOG5032S9P">
    <property type="taxonomic scope" value="Bacteria"/>
</dbReference>
<dbReference type="STRING" id="749222.Nitsa_1820"/>
<gene>
    <name evidence="1" type="ordered locus">Nitsa_1820</name>
</gene>
<evidence type="ECO:0008006" key="3">
    <source>
        <dbReference type="Google" id="ProtNLM"/>
    </source>
</evidence>
<keyword evidence="2" id="KW-1185">Reference proteome</keyword>
<dbReference type="EMBL" id="CP002452">
    <property type="protein sequence ID" value="ADV47065.1"/>
    <property type="molecule type" value="Genomic_DNA"/>
</dbReference>
<proteinExistence type="predicted"/>
<dbReference type="AlphaFoldDB" id="E6X1S4"/>
<reference evidence="1 2" key="1">
    <citation type="journal article" date="2011" name="Stand. Genomic Sci.">
        <title>Complete genome sequence of Nitratifractor salsuginis type strain (E9I37-1).</title>
        <authorList>
            <person name="Anderson I."/>
            <person name="Sikorski J."/>
            <person name="Zeytun A."/>
            <person name="Nolan M."/>
            <person name="Lapidus A."/>
            <person name="Lucas S."/>
            <person name="Hammon N."/>
            <person name="Deshpande S."/>
            <person name="Cheng J.F."/>
            <person name="Tapia R."/>
            <person name="Han C."/>
            <person name="Goodwin L."/>
            <person name="Pitluck S."/>
            <person name="Liolios K."/>
            <person name="Pagani I."/>
            <person name="Ivanova N."/>
            <person name="Huntemann M."/>
            <person name="Mavromatis K."/>
            <person name="Ovchinikova G."/>
            <person name="Pati A."/>
            <person name="Chen A."/>
            <person name="Palaniappan K."/>
            <person name="Land M."/>
            <person name="Hauser L."/>
            <person name="Brambilla E.M."/>
            <person name="Ngatchou-Djao O.D."/>
            <person name="Rohde M."/>
            <person name="Tindall B.J."/>
            <person name="Goker M."/>
            <person name="Detter J.C."/>
            <person name="Woyke T."/>
            <person name="Bristow J."/>
            <person name="Eisen J.A."/>
            <person name="Markowitz V."/>
            <person name="Hugenholtz P."/>
            <person name="Klenk H.P."/>
            <person name="Kyrpides N.C."/>
        </authorList>
    </citation>
    <scope>NUCLEOTIDE SEQUENCE [LARGE SCALE GENOMIC DNA]</scope>
    <source>
        <strain evidence="2">DSM 16511 / JCM 12458 / E9I37-1</strain>
    </source>
</reference>
<evidence type="ECO:0000313" key="2">
    <source>
        <dbReference type="Proteomes" id="UP000008633"/>
    </source>
</evidence>
<accession>E6X1S4</accession>
<dbReference type="HOGENOM" id="CLU_1213777_0_0_7"/>
<dbReference type="KEGG" id="nsa:Nitsa_1820"/>
<dbReference type="Proteomes" id="UP000008633">
    <property type="component" value="Chromosome"/>
</dbReference>
<evidence type="ECO:0000313" key="1">
    <source>
        <dbReference type="EMBL" id="ADV47065.1"/>
    </source>
</evidence>
<sequence>MGMKPKTHRKKSKREIRMERTASASVAIGEIEHGQDVFILTYGQFSLIDALIAILRQTGPADVIMSTWTAAAAHLDKTAAMMEDKNIRSLKMIVDRSFRTRQPKYFARMIELFGEECFREITTHAKFLVVKNDEWNIVVRTSMNLNENPRLENLEISDDKNFADFFIKIADSIFKEVPAGKGRGEIPELRGLSNTTRFKKIEAGVISPTSLKEASYDTEMDTKSAKCM</sequence>
<reference evidence="2" key="2">
    <citation type="submission" date="2011-01" db="EMBL/GenBank/DDBJ databases">
        <title>The complete genome of Nitratifractor salsuginis DSM 16511.</title>
        <authorList>
            <consortium name="US DOE Joint Genome Institute (JGI-PGF)"/>
            <person name="Lucas S."/>
            <person name="Copeland A."/>
            <person name="Lapidus A."/>
            <person name="Bruce D."/>
            <person name="Goodwin L."/>
            <person name="Pitluck S."/>
            <person name="Kyrpides N."/>
            <person name="Mavromatis K."/>
            <person name="Ivanova N."/>
            <person name="Mikhailova N."/>
            <person name="Zeytun A."/>
            <person name="Detter J.C."/>
            <person name="Tapia R."/>
            <person name="Han C."/>
            <person name="Land M."/>
            <person name="Hauser L."/>
            <person name="Markowitz V."/>
            <person name="Cheng J.-F."/>
            <person name="Hugenholtz P."/>
            <person name="Woyke T."/>
            <person name="Wu D."/>
            <person name="Tindall B."/>
            <person name="Schuetze A."/>
            <person name="Brambilla E."/>
            <person name="Klenk H.-P."/>
            <person name="Eisen J.A."/>
        </authorList>
    </citation>
    <scope>NUCLEOTIDE SEQUENCE [LARGE SCALE GENOMIC DNA]</scope>
    <source>
        <strain evidence="2">DSM 16511 / JCM 12458 / E9I37-1</strain>
    </source>
</reference>
<name>E6X1S4_NITSE</name>
<organism evidence="1 2">
    <name type="scientific">Nitratifractor salsuginis (strain DSM 16511 / JCM 12458 / E9I37-1)</name>
    <dbReference type="NCBI Taxonomy" id="749222"/>
    <lineage>
        <taxon>Bacteria</taxon>
        <taxon>Pseudomonadati</taxon>
        <taxon>Campylobacterota</taxon>
        <taxon>Epsilonproteobacteria</taxon>
        <taxon>Campylobacterales</taxon>
        <taxon>Sulfurovaceae</taxon>
        <taxon>Nitratifractor</taxon>
    </lineage>
</organism>